<reference evidence="1" key="1">
    <citation type="submission" date="2018-02" db="EMBL/GenBank/DDBJ databases">
        <title>Rhizophora mucronata_Transcriptome.</title>
        <authorList>
            <person name="Meera S.P."/>
            <person name="Sreeshan A."/>
            <person name="Augustine A."/>
        </authorList>
    </citation>
    <scope>NUCLEOTIDE SEQUENCE</scope>
    <source>
        <tissue evidence="1">Leaf</tissue>
    </source>
</reference>
<dbReference type="AlphaFoldDB" id="A0A2P2JRK1"/>
<protein>
    <submittedName>
        <fullName evidence="1">Uncharacterized protein</fullName>
    </submittedName>
</protein>
<organism evidence="1">
    <name type="scientific">Rhizophora mucronata</name>
    <name type="common">Asiatic mangrove</name>
    <dbReference type="NCBI Taxonomy" id="61149"/>
    <lineage>
        <taxon>Eukaryota</taxon>
        <taxon>Viridiplantae</taxon>
        <taxon>Streptophyta</taxon>
        <taxon>Embryophyta</taxon>
        <taxon>Tracheophyta</taxon>
        <taxon>Spermatophyta</taxon>
        <taxon>Magnoliopsida</taxon>
        <taxon>eudicotyledons</taxon>
        <taxon>Gunneridae</taxon>
        <taxon>Pentapetalae</taxon>
        <taxon>rosids</taxon>
        <taxon>fabids</taxon>
        <taxon>Malpighiales</taxon>
        <taxon>Rhizophoraceae</taxon>
        <taxon>Rhizophora</taxon>
    </lineage>
</organism>
<sequence>MDHFLSLRASAFKRSRFFKLFSWHFIMIPGEQKVCQLWKQFLVPSLSVQFLPHQKLFPLRIRHSIAQKEMGIAQ</sequence>
<evidence type="ECO:0000313" key="1">
    <source>
        <dbReference type="EMBL" id="MBW96069.1"/>
    </source>
</evidence>
<name>A0A2P2JRK1_RHIMU</name>
<accession>A0A2P2JRK1</accession>
<proteinExistence type="predicted"/>
<dbReference type="EMBL" id="GGEC01015586">
    <property type="protein sequence ID" value="MBW96069.1"/>
    <property type="molecule type" value="Transcribed_RNA"/>
</dbReference>